<reference evidence="6" key="1">
    <citation type="journal article" date="2019" name="Int. J. Syst. Evol. Microbiol.">
        <title>The Global Catalogue of Microorganisms (GCM) 10K type strain sequencing project: providing services to taxonomists for standard genome sequencing and annotation.</title>
        <authorList>
            <consortium name="The Broad Institute Genomics Platform"/>
            <consortium name="The Broad Institute Genome Sequencing Center for Infectious Disease"/>
            <person name="Wu L."/>
            <person name="Ma J."/>
        </authorList>
    </citation>
    <scope>NUCLEOTIDE SEQUENCE [LARGE SCALE GENOMIC DNA]</scope>
    <source>
        <strain evidence="6">JCM 12165</strain>
    </source>
</reference>
<accession>A0ABV9NR57</accession>
<evidence type="ECO:0000256" key="3">
    <source>
        <dbReference type="ARBA" id="ARBA00023239"/>
    </source>
</evidence>
<evidence type="ECO:0000256" key="1">
    <source>
        <dbReference type="ARBA" id="ARBA00004863"/>
    </source>
</evidence>
<dbReference type="PANTHER" id="PTHR37690">
    <property type="entry name" value="CHORISMATE DEHYDRATASE"/>
    <property type="match status" value="1"/>
</dbReference>
<gene>
    <name evidence="4" type="primary">mqnA</name>
    <name evidence="5" type="ORF">ACFO4L_04795</name>
</gene>
<dbReference type="EMBL" id="JBHSGK010000003">
    <property type="protein sequence ID" value="MFC4735898.1"/>
    <property type="molecule type" value="Genomic_DNA"/>
</dbReference>
<dbReference type="SUPFAM" id="SSF53850">
    <property type="entry name" value="Periplasmic binding protein-like II"/>
    <property type="match status" value="1"/>
</dbReference>
<evidence type="ECO:0000313" key="5">
    <source>
        <dbReference type="EMBL" id="MFC4735898.1"/>
    </source>
</evidence>
<dbReference type="HAMAP" id="MF_00995">
    <property type="entry name" value="MqnA"/>
    <property type="match status" value="1"/>
</dbReference>
<dbReference type="Pfam" id="PF02621">
    <property type="entry name" value="VitK2_biosynth"/>
    <property type="match status" value="1"/>
</dbReference>
<keyword evidence="6" id="KW-1185">Reference proteome</keyword>
<keyword evidence="2 4" id="KW-0474">Menaquinone biosynthesis</keyword>
<dbReference type="EC" id="4.2.1.151" evidence="4"/>
<comment type="similarity">
    <text evidence="4">Belongs to the MqnA/MqnD family. MqnA subfamily.</text>
</comment>
<sequence>MSFTIGEITYTNIQPMFHFLDRATMRQQGFTFQKAIPAELNKRMRNGVVDAGGISSFEYASNPGAYYILRDLSVSSKGSVRSIFLFSKRPIEELDNASVALTSSSATSVHLLKLLLERREGVQPVYTVEEPDYKQMLARHDACLLIGDDAIKAAESAEASYQYDLGRLWFEWTGLPMTYALLAVRREKADQDPERTGKLHRQLIDSLHLCQTTGFEALTEKSAAEHGLTRSFWESYFQNLRYELNEEEFAGLSLFCRMLYEEQYIPEKPTIEVWASDRYRMGLR</sequence>
<comment type="caution">
    <text evidence="5">The sequence shown here is derived from an EMBL/GenBank/DDBJ whole genome shotgun (WGS) entry which is preliminary data.</text>
</comment>
<comment type="catalytic activity">
    <reaction evidence="4">
        <text>chorismate = 3-[(1-carboxyvinyl)-oxy]benzoate + H2O</text>
        <dbReference type="Rhea" id="RHEA:40051"/>
        <dbReference type="ChEBI" id="CHEBI:15377"/>
        <dbReference type="ChEBI" id="CHEBI:29748"/>
        <dbReference type="ChEBI" id="CHEBI:76981"/>
        <dbReference type="EC" id="4.2.1.151"/>
    </reaction>
</comment>
<dbReference type="Proteomes" id="UP001595896">
    <property type="component" value="Unassembled WGS sequence"/>
</dbReference>
<dbReference type="Gene3D" id="3.40.190.10">
    <property type="entry name" value="Periplasmic binding protein-like II"/>
    <property type="match status" value="2"/>
</dbReference>
<dbReference type="RefSeq" id="WP_377908534.1">
    <property type="nucleotide sequence ID" value="NZ_JBHSGK010000003.1"/>
</dbReference>
<dbReference type="CDD" id="cd13634">
    <property type="entry name" value="PBP2_Sco4506"/>
    <property type="match status" value="1"/>
</dbReference>
<name>A0ABV9NR57_9BACI</name>
<evidence type="ECO:0000313" key="6">
    <source>
        <dbReference type="Proteomes" id="UP001595896"/>
    </source>
</evidence>
<dbReference type="PANTHER" id="PTHR37690:SF1">
    <property type="entry name" value="CHORISMATE DEHYDRATASE"/>
    <property type="match status" value="1"/>
</dbReference>
<comment type="function">
    <text evidence="4">Catalyzes the dehydration of chorismate into 3-[(1-carboxyvinyl)oxy]benzoate, a step in the biosynthesis of menaquinone (MK, vitamin K2).</text>
</comment>
<proteinExistence type="inferred from homology"/>
<keyword evidence="3 4" id="KW-0456">Lyase</keyword>
<protein>
    <recommendedName>
        <fullName evidence="4">Chorismate dehydratase</fullName>
        <ecNumber evidence="4">4.2.1.151</ecNumber>
    </recommendedName>
    <alternativeName>
        <fullName evidence="4">Menaquinone biosynthetic enzyme MqnA</fullName>
    </alternativeName>
</protein>
<evidence type="ECO:0000256" key="2">
    <source>
        <dbReference type="ARBA" id="ARBA00022428"/>
    </source>
</evidence>
<organism evidence="5 6">
    <name type="scientific">Bacillus daqingensis</name>
    <dbReference type="NCBI Taxonomy" id="872396"/>
    <lineage>
        <taxon>Bacteria</taxon>
        <taxon>Bacillati</taxon>
        <taxon>Bacillota</taxon>
        <taxon>Bacilli</taxon>
        <taxon>Bacillales</taxon>
        <taxon>Bacillaceae</taxon>
        <taxon>Bacillus</taxon>
    </lineage>
</organism>
<comment type="pathway">
    <text evidence="1 4">Quinol/quinone metabolism; menaquinone biosynthesis.</text>
</comment>
<evidence type="ECO:0000256" key="4">
    <source>
        <dbReference type="HAMAP-Rule" id="MF_00995"/>
    </source>
</evidence>
<dbReference type="InterPro" id="IPR003773">
    <property type="entry name" value="Menaquinone_biosynth"/>
</dbReference>
<dbReference type="InterPro" id="IPR030868">
    <property type="entry name" value="MqnA"/>
</dbReference>